<dbReference type="NCBIfam" id="TIGR01389">
    <property type="entry name" value="recQ"/>
    <property type="match status" value="1"/>
</dbReference>
<dbReference type="GO" id="GO:0005524">
    <property type="term" value="F:ATP binding"/>
    <property type="evidence" value="ECO:0007669"/>
    <property type="project" value="UniProtKB-KW"/>
</dbReference>
<organism evidence="20">
    <name type="scientific">Thermosporothrix sp. COM3</name>
    <dbReference type="NCBI Taxonomy" id="2490863"/>
    <lineage>
        <taxon>Bacteria</taxon>
        <taxon>Bacillati</taxon>
        <taxon>Chloroflexota</taxon>
        <taxon>Ktedonobacteria</taxon>
        <taxon>Ktedonobacterales</taxon>
        <taxon>Thermosporotrichaceae</taxon>
        <taxon>Thermosporothrix</taxon>
    </lineage>
</organism>
<evidence type="ECO:0000256" key="16">
    <source>
        <dbReference type="NCBIfam" id="TIGR01389"/>
    </source>
</evidence>
<dbReference type="SMART" id="SM00956">
    <property type="entry name" value="RQC"/>
    <property type="match status" value="1"/>
</dbReference>
<evidence type="ECO:0000259" key="17">
    <source>
        <dbReference type="PROSITE" id="PS50967"/>
    </source>
</evidence>
<evidence type="ECO:0000256" key="3">
    <source>
        <dbReference type="ARBA" id="ARBA00005446"/>
    </source>
</evidence>
<dbReference type="InterPro" id="IPR027417">
    <property type="entry name" value="P-loop_NTPase"/>
</dbReference>
<dbReference type="InterPro" id="IPR011545">
    <property type="entry name" value="DEAD/DEAH_box_helicase_dom"/>
</dbReference>
<keyword evidence="13" id="KW-0234">DNA repair</keyword>
<keyword evidence="7" id="KW-0378">Hydrolase</keyword>
<evidence type="ECO:0000256" key="10">
    <source>
        <dbReference type="ARBA" id="ARBA00022840"/>
    </source>
</evidence>
<dbReference type="SMART" id="SM00490">
    <property type="entry name" value="HELICc"/>
    <property type="match status" value="1"/>
</dbReference>
<dbReference type="CDD" id="cd17920">
    <property type="entry name" value="DEXHc_RecQ"/>
    <property type="match status" value="1"/>
</dbReference>
<dbReference type="Pfam" id="PF09382">
    <property type="entry name" value="RQC"/>
    <property type="match status" value="1"/>
</dbReference>
<keyword evidence="5" id="KW-0547">Nucleotide-binding</keyword>
<dbReference type="GO" id="GO:0030894">
    <property type="term" value="C:replisome"/>
    <property type="evidence" value="ECO:0007669"/>
    <property type="project" value="TreeGrafter"/>
</dbReference>
<evidence type="ECO:0000256" key="15">
    <source>
        <dbReference type="ARBA" id="ARBA00034617"/>
    </source>
</evidence>
<keyword evidence="8 20" id="KW-0347">Helicase</keyword>
<dbReference type="EC" id="5.6.2.4" evidence="16"/>
<evidence type="ECO:0000256" key="14">
    <source>
        <dbReference type="ARBA" id="ARBA00023235"/>
    </source>
</evidence>
<dbReference type="FunFam" id="3.40.50.300:FF:000156">
    <property type="entry name" value="ATP-dependent DNA helicase recQ"/>
    <property type="match status" value="1"/>
</dbReference>
<dbReference type="GO" id="GO:0016787">
    <property type="term" value="F:hydrolase activity"/>
    <property type="evidence" value="ECO:0007669"/>
    <property type="project" value="UniProtKB-KW"/>
</dbReference>
<evidence type="ECO:0000256" key="11">
    <source>
        <dbReference type="ARBA" id="ARBA00023125"/>
    </source>
</evidence>
<gene>
    <name evidence="20" type="primary">recQ_2</name>
    <name evidence="20" type="ORF">KTC_60220</name>
</gene>
<dbReference type="PANTHER" id="PTHR13710">
    <property type="entry name" value="DNA HELICASE RECQ FAMILY MEMBER"/>
    <property type="match status" value="1"/>
</dbReference>
<dbReference type="GO" id="GO:0006260">
    <property type="term" value="P:DNA replication"/>
    <property type="evidence" value="ECO:0007669"/>
    <property type="project" value="InterPro"/>
</dbReference>
<keyword evidence="6" id="KW-0227">DNA damage</keyword>
<evidence type="ECO:0000313" key="20">
    <source>
        <dbReference type="EMBL" id="BBH91271.1"/>
    </source>
</evidence>
<dbReference type="FunFam" id="3.40.50.300:FF:000296">
    <property type="entry name" value="ATP-dependent DNA helicase RecQ"/>
    <property type="match status" value="1"/>
</dbReference>
<dbReference type="NCBIfam" id="TIGR00614">
    <property type="entry name" value="recQ_fam"/>
    <property type="match status" value="1"/>
</dbReference>
<proteinExistence type="inferred from homology"/>
<dbReference type="GO" id="GO:0043138">
    <property type="term" value="F:3'-5' DNA helicase activity"/>
    <property type="evidence" value="ECO:0007669"/>
    <property type="project" value="UniProtKB-EC"/>
</dbReference>
<dbReference type="PANTHER" id="PTHR13710:SF105">
    <property type="entry name" value="ATP-DEPENDENT DNA HELICASE Q1"/>
    <property type="match status" value="1"/>
</dbReference>
<dbReference type="GO" id="GO:0009378">
    <property type="term" value="F:four-way junction helicase activity"/>
    <property type="evidence" value="ECO:0007669"/>
    <property type="project" value="TreeGrafter"/>
</dbReference>
<name>A0A455SVR7_9CHLR</name>
<evidence type="ECO:0000256" key="13">
    <source>
        <dbReference type="ARBA" id="ARBA00023204"/>
    </source>
</evidence>
<comment type="cofactor">
    <cofactor evidence="2">
        <name>Zn(2+)</name>
        <dbReference type="ChEBI" id="CHEBI:29105"/>
    </cofactor>
</comment>
<feature type="domain" description="Helicase C-terminal" evidence="19">
    <location>
        <begin position="218"/>
        <end position="368"/>
    </location>
</feature>
<evidence type="ECO:0000256" key="9">
    <source>
        <dbReference type="ARBA" id="ARBA00022833"/>
    </source>
</evidence>
<protein>
    <recommendedName>
        <fullName evidence="16">DNA helicase RecQ</fullName>
        <ecNumber evidence="16">5.6.2.4</ecNumber>
    </recommendedName>
</protein>
<evidence type="ECO:0000256" key="6">
    <source>
        <dbReference type="ARBA" id="ARBA00022763"/>
    </source>
</evidence>
<evidence type="ECO:0000256" key="5">
    <source>
        <dbReference type="ARBA" id="ARBA00022741"/>
    </source>
</evidence>
<dbReference type="InterPro" id="IPR029491">
    <property type="entry name" value="Helicase_HTH"/>
</dbReference>
<evidence type="ECO:0000259" key="19">
    <source>
        <dbReference type="PROSITE" id="PS51194"/>
    </source>
</evidence>
<reference evidence="20" key="1">
    <citation type="submission" date="2018-12" db="EMBL/GenBank/DDBJ databases">
        <title>Novel natural products biosynthetic potential of the class Ktedonobacteria.</title>
        <authorList>
            <person name="Zheng Y."/>
            <person name="Saitou A."/>
            <person name="Wang C.M."/>
            <person name="Toyoda A."/>
            <person name="Minakuchi Y."/>
            <person name="Sekiguchi Y."/>
            <person name="Ueda K."/>
            <person name="Takano H."/>
            <person name="Sakai Y."/>
            <person name="Yokota A."/>
            <person name="Yabe S."/>
        </authorList>
    </citation>
    <scope>NUCLEOTIDE SEQUENCE</scope>
    <source>
        <strain evidence="20">COM3</strain>
    </source>
</reference>
<dbReference type="AlphaFoldDB" id="A0A455SVR7"/>
<dbReference type="Pfam" id="PF16124">
    <property type="entry name" value="RecQ_Zn_bind"/>
    <property type="match status" value="1"/>
</dbReference>
<dbReference type="GO" id="GO:0005737">
    <property type="term" value="C:cytoplasm"/>
    <property type="evidence" value="ECO:0007669"/>
    <property type="project" value="TreeGrafter"/>
</dbReference>
<evidence type="ECO:0000256" key="12">
    <source>
        <dbReference type="ARBA" id="ARBA00023172"/>
    </source>
</evidence>
<evidence type="ECO:0000256" key="7">
    <source>
        <dbReference type="ARBA" id="ARBA00022801"/>
    </source>
</evidence>
<dbReference type="GO" id="GO:0009432">
    <property type="term" value="P:SOS response"/>
    <property type="evidence" value="ECO:0007669"/>
    <property type="project" value="UniProtKB-UniRule"/>
</dbReference>
<dbReference type="GO" id="GO:0043590">
    <property type="term" value="C:bacterial nucleoid"/>
    <property type="evidence" value="ECO:0007669"/>
    <property type="project" value="TreeGrafter"/>
</dbReference>
<dbReference type="Gene3D" id="3.40.50.300">
    <property type="entry name" value="P-loop containing nucleotide triphosphate hydrolases"/>
    <property type="match status" value="2"/>
</dbReference>
<dbReference type="SMART" id="SM00341">
    <property type="entry name" value="HRDC"/>
    <property type="match status" value="1"/>
</dbReference>
<feature type="domain" description="HRDC" evidence="17">
    <location>
        <begin position="522"/>
        <end position="602"/>
    </location>
</feature>
<dbReference type="InterPro" id="IPR010997">
    <property type="entry name" value="HRDC-like_sf"/>
</dbReference>
<dbReference type="Pfam" id="PF00271">
    <property type="entry name" value="Helicase_C"/>
    <property type="match status" value="1"/>
</dbReference>
<keyword evidence="12" id="KW-0233">DNA recombination</keyword>
<comment type="catalytic activity">
    <reaction evidence="15">
        <text>Couples ATP hydrolysis with the unwinding of duplex DNA by translocating in the 3'-5' direction.</text>
        <dbReference type="EC" id="5.6.2.4"/>
    </reaction>
</comment>
<dbReference type="GO" id="GO:0006281">
    <property type="term" value="P:DNA repair"/>
    <property type="evidence" value="ECO:0007669"/>
    <property type="project" value="UniProtKB-KW"/>
</dbReference>
<accession>A0A455SVR7</accession>
<dbReference type="InterPro" id="IPR001650">
    <property type="entry name" value="Helicase_C-like"/>
</dbReference>
<dbReference type="InterPro" id="IPR004589">
    <property type="entry name" value="DNA_helicase_ATP-dep_RecQ"/>
</dbReference>
<evidence type="ECO:0000256" key="2">
    <source>
        <dbReference type="ARBA" id="ARBA00001947"/>
    </source>
</evidence>
<dbReference type="GO" id="GO:0003677">
    <property type="term" value="F:DNA binding"/>
    <property type="evidence" value="ECO:0007669"/>
    <property type="project" value="UniProtKB-KW"/>
</dbReference>
<evidence type="ECO:0000259" key="18">
    <source>
        <dbReference type="PROSITE" id="PS51192"/>
    </source>
</evidence>
<evidence type="ECO:0000256" key="8">
    <source>
        <dbReference type="ARBA" id="ARBA00022806"/>
    </source>
</evidence>
<dbReference type="InterPro" id="IPR032284">
    <property type="entry name" value="RecQ_Zn-bd"/>
</dbReference>
<keyword evidence="11" id="KW-0238">DNA-binding</keyword>
<comment type="cofactor">
    <cofactor evidence="1">
        <name>Mg(2+)</name>
        <dbReference type="ChEBI" id="CHEBI:18420"/>
    </cofactor>
</comment>
<dbReference type="InterPro" id="IPR006293">
    <property type="entry name" value="DNA_helicase_ATP-dep_RecQ_bac"/>
</dbReference>
<dbReference type="InterPro" id="IPR002121">
    <property type="entry name" value="HRDC_dom"/>
</dbReference>
<keyword evidence="9" id="KW-0862">Zinc</keyword>
<dbReference type="GO" id="GO:0006310">
    <property type="term" value="P:DNA recombination"/>
    <property type="evidence" value="ECO:0007669"/>
    <property type="project" value="UniProtKB-UniRule"/>
</dbReference>
<sequence length="721" mass="83216">MDTVLETLRSVFAYADFLPGQRDIIEHVLCGRDALAVMPTGGGKSLTYQLPALLLPGVTIVISPLVALMQDQVMRLNEQHIAATCVNGLLNEQERETRLQLVLRGEIKLLYLAPERVVMQKFLQLLDRIEQRVGLSLLAVDEAHCISQWGHDFRPEYRQLWRLRERYPRLPVLALTASATKQVRQDIVEQLRLIHPYIHIASFNRPNLQYEVRPKTLNVYPEMLELLRQHTAESIIIYCATRKAVDELSQRLRQDQINALPYHAGMEAEVRQKHQELFISDQVRVLVATIAFGMGIAKPDVRMVIHYDLPANLESYYQESGRAGRDGLPAHCLIFFSKSDRYKIEYRISQLHDMQARRFARYQLRKMLTYCESHTCRRQIILHYFGETGLQGPCAACDNCLHPMEMEDRTLDAQTLLTCVQETGEHFGLSHLIHILCGVEDQRVRAYNHHQLRSYGAGKQLSPDEWFYLGRELLFEGVLEEKEDGFPVILLNERSREVLRGNASVLIAKQQKLPDARLDPLQEEETRLFEFLRHFRKQVASAYEVAPYKIFSDVSLKAMAQQRPQHAEAFARIPGASDYSIERYACSFIAAIRMYCRKHNVFLETDWHPSTALVELVKQPIYQQVLLLHQKGYSPECIAAYKRTNVSRVIFWLVALIEAGEPVDISKLVIPERYERIAEVLAFVGEERLEVVSRVLGQKYSYYEICLVRAVERSRCVKSPD</sequence>
<keyword evidence="4" id="KW-0479">Metal-binding</keyword>
<comment type="similarity">
    <text evidence="3">Belongs to the helicase family. RecQ subfamily.</text>
</comment>
<dbReference type="SUPFAM" id="SSF52540">
    <property type="entry name" value="P-loop containing nucleoside triphosphate hydrolases"/>
    <property type="match status" value="2"/>
</dbReference>
<evidence type="ECO:0000256" key="4">
    <source>
        <dbReference type="ARBA" id="ARBA00022723"/>
    </source>
</evidence>
<dbReference type="PROSITE" id="PS51194">
    <property type="entry name" value="HELICASE_CTER"/>
    <property type="match status" value="1"/>
</dbReference>
<dbReference type="InterPro" id="IPR036388">
    <property type="entry name" value="WH-like_DNA-bd_sf"/>
</dbReference>
<dbReference type="PROSITE" id="PS50967">
    <property type="entry name" value="HRDC"/>
    <property type="match status" value="1"/>
</dbReference>
<dbReference type="InterPro" id="IPR044876">
    <property type="entry name" value="HRDC_dom_sf"/>
</dbReference>
<dbReference type="CDD" id="cd18794">
    <property type="entry name" value="SF2_C_RecQ"/>
    <property type="match status" value="1"/>
</dbReference>
<dbReference type="SUPFAM" id="SSF47819">
    <property type="entry name" value="HRDC-like"/>
    <property type="match status" value="1"/>
</dbReference>
<dbReference type="SMART" id="SM00487">
    <property type="entry name" value="DEXDc"/>
    <property type="match status" value="1"/>
</dbReference>
<dbReference type="InterPro" id="IPR018982">
    <property type="entry name" value="RQC_domain"/>
</dbReference>
<dbReference type="InterPro" id="IPR014001">
    <property type="entry name" value="Helicase_ATP-bd"/>
</dbReference>
<keyword evidence="10" id="KW-0067">ATP-binding</keyword>
<dbReference type="Pfam" id="PF00570">
    <property type="entry name" value="HRDC"/>
    <property type="match status" value="1"/>
</dbReference>
<dbReference type="Gene3D" id="1.10.10.10">
    <property type="entry name" value="Winged helix-like DNA-binding domain superfamily/Winged helix DNA-binding domain"/>
    <property type="match status" value="1"/>
</dbReference>
<dbReference type="PROSITE" id="PS51192">
    <property type="entry name" value="HELICASE_ATP_BIND_1"/>
    <property type="match status" value="1"/>
</dbReference>
<dbReference type="Gene3D" id="1.10.150.80">
    <property type="entry name" value="HRDC domain"/>
    <property type="match status" value="1"/>
</dbReference>
<feature type="domain" description="Helicase ATP-binding" evidence="18">
    <location>
        <begin position="25"/>
        <end position="197"/>
    </location>
</feature>
<evidence type="ECO:0000256" key="1">
    <source>
        <dbReference type="ARBA" id="ARBA00001946"/>
    </source>
</evidence>
<dbReference type="Pfam" id="PF00270">
    <property type="entry name" value="DEAD"/>
    <property type="match status" value="1"/>
</dbReference>
<dbReference type="Pfam" id="PF14493">
    <property type="entry name" value="HTH_40"/>
    <property type="match status" value="1"/>
</dbReference>
<keyword evidence="14" id="KW-0413">Isomerase</keyword>
<dbReference type="EMBL" id="AP019376">
    <property type="protein sequence ID" value="BBH91271.1"/>
    <property type="molecule type" value="Genomic_DNA"/>
</dbReference>
<dbReference type="GO" id="GO:0046872">
    <property type="term" value="F:metal ion binding"/>
    <property type="evidence" value="ECO:0007669"/>
    <property type="project" value="UniProtKB-KW"/>
</dbReference>